<sequence>MFVYVLLTSVVLLGICLVLRHRFLKLPMCKSTAQLHGKTVIVTGSNSGIGKHTALDLARRGARVILACRDQQRAETAVREIRMRCGNSEVMYMHLDLAKLQSVRSFAEDFLKREARLDILINNAGIAIDGKTEDGFGMIFGVNHLGHFLLTLLLLERLKECGPSRIVNVSSIGHRMASVDFNCLSTHRDLSVGYSGVDVFSVYCQSKLCNVLFTHELAKRLVGTNVTCYSLHPGVIKTDIARHGGAVWRMIWLLLGLVFFADVESGAQTTLHCALQEGIEPLSGRYFARCAVEEVGPKAKDDAAAKKLWELSEHFCGL</sequence>
<proteinExistence type="inferred from homology"/>
<name>A0AAV6HG58_9TELE</name>
<evidence type="ECO:0000313" key="5">
    <source>
        <dbReference type="Proteomes" id="UP000823561"/>
    </source>
</evidence>
<dbReference type="PANTHER" id="PTHR43157">
    <property type="entry name" value="PHOSPHATIDYLINOSITOL-GLYCAN BIOSYNTHESIS CLASS F PROTEIN-RELATED"/>
    <property type="match status" value="1"/>
</dbReference>
<dbReference type="Gene3D" id="3.40.50.720">
    <property type="entry name" value="NAD(P)-binding Rossmann-like Domain"/>
    <property type="match status" value="1"/>
</dbReference>
<dbReference type="Proteomes" id="UP000823561">
    <property type="component" value="Chromosome 2"/>
</dbReference>
<organism evidence="4 5">
    <name type="scientific">Alosa alosa</name>
    <name type="common">allis shad</name>
    <dbReference type="NCBI Taxonomy" id="278164"/>
    <lineage>
        <taxon>Eukaryota</taxon>
        <taxon>Metazoa</taxon>
        <taxon>Chordata</taxon>
        <taxon>Craniata</taxon>
        <taxon>Vertebrata</taxon>
        <taxon>Euteleostomi</taxon>
        <taxon>Actinopterygii</taxon>
        <taxon>Neopterygii</taxon>
        <taxon>Teleostei</taxon>
        <taxon>Clupei</taxon>
        <taxon>Clupeiformes</taxon>
        <taxon>Clupeoidei</taxon>
        <taxon>Clupeidae</taxon>
        <taxon>Alosa</taxon>
    </lineage>
</organism>
<accession>A0AAV6HG58</accession>
<comment type="similarity">
    <text evidence="1 3">Belongs to the short-chain dehydrogenases/reductases (SDR) family.</text>
</comment>
<dbReference type="PANTHER" id="PTHR43157:SF51">
    <property type="entry name" value="DEHYDROGENASE_REDUCTASE (SDR FAMILY) MEMBER 13-LIKE 1"/>
    <property type="match status" value="1"/>
</dbReference>
<dbReference type="SUPFAM" id="SSF51735">
    <property type="entry name" value="NAD(P)-binding Rossmann-fold domains"/>
    <property type="match status" value="1"/>
</dbReference>
<dbReference type="GO" id="GO:0016491">
    <property type="term" value="F:oxidoreductase activity"/>
    <property type="evidence" value="ECO:0007669"/>
    <property type="project" value="UniProtKB-KW"/>
</dbReference>
<dbReference type="PRINTS" id="PR00080">
    <property type="entry name" value="SDRFAMILY"/>
</dbReference>
<evidence type="ECO:0008006" key="6">
    <source>
        <dbReference type="Google" id="ProtNLM"/>
    </source>
</evidence>
<dbReference type="InterPro" id="IPR002347">
    <property type="entry name" value="SDR_fam"/>
</dbReference>
<comment type="caution">
    <text evidence="4">The sequence shown here is derived from an EMBL/GenBank/DDBJ whole genome shotgun (WGS) entry which is preliminary data.</text>
</comment>
<dbReference type="EMBL" id="JADWDJ010000002">
    <property type="protein sequence ID" value="KAG5284546.1"/>
    <property type="molecule type" value="Genomic_DNA"/>
</dbReference>
<evidence type="ECO:0000313" key="4">
    <source>
        <dbReference type="EMBL" id="KAG5284546.1"/>
    </source>
</evidence>
<evidence type="ECO:0000256" key="3">
    <source>
        <dbReference type="RuleBase" id="RU000363"/>
    </source>
</evidence>
<evidence type="ECO:0000256" key="1">
    <source>
        <dbReference type="ARBA" id="ARBA00006484"/>
    </source>
</evidence>
<keyword evidence="2" id="KW-0560">Oxidoreductase</keyword>
<reference evidence="4" key="1">
    <citation type="submission" date="2020-10" db="EMBL/GenBank/DDBJ databases">
        <title>Chromosome-scale genome assembly of the Allis shad, Alosa alosa.</title>
        <authorList>
            <person name="Margot Z."/>
            <person name="Christophe K."/>
            <person name="Cabau C."/>
            <person name="Louis A."/>
            <person name="Berthelot C."/>
            <person name="Parey E."/>
            <person name="Roest Crollius H."/>
            <person name="Montfort J."/>
            <person name="Robinson-Rechavi M."/>
            <person name="Bucao C."/>
            <person name="Bouchez O."/>
            <person name="Gislard M."/>
            <person name="Lluch J."/>
            <person name="Milhes M."/>
            <person name="Lampietro C."/>
            <person name="Lopez Roques C."/>
            <person name="Donnadieu C."/>
            <person name="Braasch I."/>
            <person name="Desvignes T."/>
            <person name="Postlethwait J."/>
            <person name="Bobe J."/>
            <person name="Guiguen Y."/>
        </authorList>
    </citation>
    <scope>NUCLEOTIDE SEQUENCE</scope>
    <source>
        <strain evidence="4">M-15738</strain>
        <tissue evidence="4">Blood</tissue>
    </source>
</reference>
<dbReference type="AlphaFoldDB" id="A0AAV6HG58"/>
<gene>
    <name evidence="4" type="ORF">AALO_G00027860</name>
</gene>
<keyword evidence="5" id="KW-1185">Reference proteome</keyword>
<dbReference type="InterPro" id="IPR036291">
    <property type="entry name" value="NAD(P)-bd_dom_sf"/>
</dbReference>
<protein>
    <recommendedName>
        <fullName evidence="6">Dehydrogenase/reductase SDR family member 13-like</fullName>
    </recommendedName>
</protein>
<dbReference type="Pfam" id="PF00106">
    <property type="entry name" value="adh_short"/>
    <property type="match status" value="1"/>
</dbReference>
<dbReference type="PRINTS" id="PR00081">
    <property type="entry name" value="GDHRDH"/>
</dbReference>
<evidence type="ECO:0000256" key="2">
    <source>
        <dbReference type="ARBA" id="ARBA00023002"/>
    </source>
</evidence>